<dbReference type="SUPFAM" id="SSF46785">
    <property type="entry name" value="Winged helix' DNA-binding domain"/>
    <property type="match status" value="1"/>
</dbReference>
<name>A0A841BZN8_9ACTN</name>
<evidence type="ECO:0000256" key="2">
    <source>
        <dbReference type="ARBA" id="ARBA00023125"/>
    </source>
</evidence>
<comment type="caution">
    <text evidence="5">The sequence shown here is derived from an EMBL/GenBank/DDBJ whole genome shotgun (WGS) entry which is preliminary data.</text>
</comment>
<accession>A0A841BZN8</accession>
<dbReference type="PRINTS" id="PR00778">
    <property type="entry name" value="HTHARSR"/>
</dbReference>
<feature type="domain" description="HTH arsR-type" evidence="4">
    <location>
        <begin position="4"/>
        <end position="103"/>
    </location>
</feature>
<dbReference type="PROSITE" id="PS50987">
    <property type="entry name" value="HTH_ARSR_2"/>
    <property type="match status" value="1"/>
</dbReference>
<keyword evidence="1" id="KW-0805">Transcription regulation</keyword>
<organism evidence="5 6">
    <name type="scientific">Allocatelliglobosispora scoriae</name>
    <dbReference type="NCBI Taxonomy" id="643052"/>
    <lineage>
        <taxon>Bacteria</taxon>
        <taxon>Bacillati</taxon>
        <taxon>Actinomycetota</taxon>
        <taxon>Actinomycetes</taxon>
        <taxon>Micromonosporales</taxon>
        <taxon>Micromonosporaceae</taxon>
        <taxon>Allocatelliglobosispora</taxon>
    </lineage>
</organism>
<dbReference type="PANTHER" id="PTHR43132:SF2">
    <property type="entry name" value="ARSENICAL RESISTANCE OPERON REPRESSOR ARSR-RELATED"/>
    <property type="match status" value="1"/>
</dbReference>
<keyword evidence="2 5" id="KW-0238">DNA-binding</keyword>
<evidence type="ECO:0000313" key="6">
    <source>
        <dbReference type="Proteomes" id="UP000587527"/>
    </source>
</evidence>
<protein>
    <submittedName>
        <fullName evidence="5">DNA-binding transcriptional ArsR family regulator</fullName>
    </submittedName>
</protein>
<dbReference type="InterPro" id="IPR051011">
    <property type="entry name" value="Metal_resp_trans_reg"/>
</dbReference>
<dbReference type="GO" id="GO:0003700">
    <property type="term" value="F:DNA-binding transcription factor activity"/>
    <property type="evidence" value="ECO:0007669"/>
    <property type="project" value="InterPro"/>
</dbReference>
<dbReference type="InterPro" id="IPR011991">
    <property type="entry name" value="ArsR-like_HTH"/>
</dbReference>
<evidence type="ECO:0000256" key="3">
    <source>
        <dbReference type="ARBA" id="ARBA00023163"/>
    </source>
</evidence>
<dbReference type="RefSeq" id="WP_184841884.1">
    <property type="nucleotide sequence ID" value="NZ_JACHMN010000003.1"/>
</dbReference>
<dbReference type="EMBL" id="JACHMN010000003">
    <property type="protein sequence ID" value="MBB5872363.1"/>
    <property type="molecule type" value="Genomic_DNA"/>
</dbReference>
<proteinExistence type="predicted"/>
<gene>
    <name evidence="5" type="ORF">F4553_005797</name>
</gene>
<dbReference type="InterPro" id="IPR036390">
    <property type="entry name" value="WH_DNA-bd_sf"/>
</dbReference>
<dbReference type="InterPro" id="IPR001845">
    <property type="entry name" value="HTH_ArsR_DNA-bd_dom"/>
</dbReference>
<dbReference type="CDD" id="cd00090">
    <property type="entry name" value="HTH_ARSR"/>
    <property type="match status" value="1"/>
</dbReference>
<dbReference type="Gene3D" id="1.10.10.10">
    <property type="entry name" value="Winged helix-like DNA-binding domain superfamily/Winged helix DNA-binding domain"/>
    <property type="match status" value="1"/>
</dbReference>
<keyword evidence="3" id="KW-0804">Transcription</keyword>
<evidence type="ECO:0000259" key="4">
    <source>
        <dbReference type="PROSITE" id="PS50987"/>
    </source>
</evidence>
<dbReference type="SMART" id="SM00418">
    <property type="entry name" value="HTH_ARSR"/>
    <property type="match status" value="1"/>
</dbReference>
<sequence>MTEIPEIMEVSSAAQYSALGHPLRLRVLFALGEQPATISQLAASLGSRKGNIAHHLAVLREAGLVRHSHTRQVRGGTEQYFSRTARRLHFVGEQAGAQSAAALKVVAEEIGQAAPDPFLVLRHVRLTREQVDSITAALAHLVEGIEEAPEGSPRFGVLLGVYEPSASRSPADRETSDE</sequence>
<keyword evidence="6" id="KW-1185">Reference proteome</keyword>
<dbReference type="InterPro" id="IPR036388">
    <property type="entry name" value="WH-like_DNA-bd_sf"/>
</dbReference>
<reference evidence="5 6" key="1">
    <citation type="submission" date="2020-08" db="EMBL/GenBank/DDBJ databases">
        <title>Sequencing the genomes of 1000 actinobacteria strains.</title>
        <authorList>
            <person name="Klenk H.-P."/>
        </authorList>
    </citation>
    <scope>NUCLEOTIDE SEQUENCE [LARGE SCALE GENOMIC DNA]</scope>
    <source>
        <strain evidence="5 6">DSM 45362</strain>
    </source>
</reference>
<dbReference type="GO" id="GO:0003677">
    <property type="term" value="F:DNA binding"/>
    <property type="evidence" value="ECO:0007669"/>
    <property type="project" value="UniProtKB-KW"/>
</dbReference>
<evidence type="ECO:0000256" key="1">
    <source>
        <dbReference type="ARBA" id="ARBA00023015"/>
    </source>
</evidence>
<dbReference type="Pfam" id="PF01022">
    <property type="entry name" value="HTH_5"/>
    <property type="match status" value="1"/>
</dbReference>
<dbReference type="Proteomes" id="UP000587527">
    <property type="component" value="Unassembled WGS sequence"/>
</dbReference>
<evidence type="ECO:0000313" key="5">
    <source>
        <dbReference type="EMBL" id="MBB5872363.1"/>
    </source>
</evidence>
<dbReference type="AlphaFoldDB" id="A0A841BZN8"/>
<dbReference type="PANTHER" id="PTHR43132">
    <property type="entry name" value="ARSENICAL RESISTANCE OPERON REPRESSOR ARSR-RELATED"/>
    <property type="match status" value="1"/>
</dbReference>